<comment type="caution">
    <text evidence="3">The sequence shown here is derived from an EMBL/GenBank/DDBJ whole genome shotgun (WGS) entry which is preliminary data.</text>
</comment>
<reference evidence="3" key="1">
    <citation type="submission" date="2023-03" db="EMBL/GenBank/DDBJ databases">
        <title>Chromosome-scale reference genome and RAD-based genetic map of yellow starthistle (Centaurea solstitialis) reveal putative structural variation and QTLs associated with invader traits.</title>
        <authorList>
            <person name="Reatini B."/>
            <person name="Cang F.A."/>
            <person name="Jiang Q."/>
            <person name="Mckibben M.T.W."/>
            <person name="Barker M.S."/>
            <person name="Rieseberg L.H."/>
            <person name="Dlugosch K.M."/>
        </authorList>
    </citation>
    <scope>NUCLEOTIDE SEQUENCE</scope>
    <source>
        <strain evidence="3">CAN-66</strain>
        <tissue evidence="3">Leaf</tissue>
    </source>
</reference>
<dbReference type="EMBL" id="JARYMX010000002">
    <property type="protein sequence ID" value="KAJ9562058.1"/>
    <property type="molecule type" value="Genomic_DNA"/>
</dbReference>
<dbReference type="SUPFAM" id="SSF53098">
    <property type="entry name" value="Ribonuclease H-like"/>
    <property type="match status" value="1"/>
</dbReference>
<dbReference type="InterPro" id="IPR043502">
    <property type="entry name" value="DNA/RNA_pol_sf"/>
</dbReference>
<evidence type="ECO:0000313" key="3">
    <source>
        <dbReference type="EMBL" id="KAJ9562058.1"/>
    </source>
</evidence>
<evidence type="ECO:0000313" key="4">
    <source>
        <dbReference type="Proteomes" id="UP001172457"/>
    </source>
</evidence>
<dbReference type="InterPro" id="IPR012337">
    <property type="entry name" value="RNaseH-like_sf"/>
</dbReference>
<dbReference type="AlphaFoldDB" id="A0AA38U410"/>
<sequence length="1016" mass="116061">MSNLAKLEFLALDITGKNYLSWVLDAEIHLDAKGLGKTIKEGNQESIQDRAKAMILLRHHLHEALKTEYLTIKDPLILWKNLRDRYDHQRTVILPKARYEWVHLRFQDFKSVSEYNSTMFRITSQLTLHGEKITDEEMLEKTFSTFHASNMLLQQQYRERGFKKYCDLISYYPIKAIRLDNAGDFTSQIFNDYYMSIGIKVEHPVAHVHKQNGLAESLIKRLQMIARPMIMKSKLPVSAWGHAILHAATLIRIRPTSYNAFSPLKTVFGQEPNISHLRIFGCAVYVPIAPPQRTKMGPQRRLGIYVGYESASIIKYLEPLTGDLFTARFADCHFDESEFPALGGGTKQLDNQSKISWSELSLSHLDPRTKECELEVQRIIHLQGLANQLPDTFTDPKRVTKSHVPAANAPIKIDVPEGQNNMSNESRARLKRGRPLGSKDKNPRKKKGANNQDGHIEVNETPRESPEETLDMLVLEESQVPENEEILINYNMSRKVWNRDKTNVDDTFAYNVALNVMENEEDQEPKSVDECMHRKDWPKWKDAIYKARLVAQGFSQRPGIDYEETYSPVVDATTFRYLISLVIQEGIDMRLMDVVTAYLYGSLDTDIYMKLPEGLKLPESCKMSSREHCSIKLNKSLYGLKQSGRMWYNRLSEYLLKEGYKNDSICPCIFIKRSGPEYVIIAVYVDDLNIIGTPGEIPKAVECLKRVFEMKDLGKNKFCLGLQIEHLKDGILVHQERYIEKVLKRFYMDKSHPLSTPMVVRSLDVEKDPFRPPTDDEDILGPEVPYMSAIGALMFLAGHTRPDISFSLSLLARYSSCPTRRHWNGVKQIFRYLQGTKDLGLYFANPSKGSLYGFADAGYLSDPHNGRSQTGYVFTMGGTAISWRSTKQTMAATSSNHAEILAIHGASRECVWLRNVIQHICGSCGIISDMEPPTVLYEDNAACIAQLKEGYIKGDRTKHILPKFFFTHDLQKSGDISIQQVRSCENLVDLFTKSLPNSTFQRLVHGIGMRRLKDLK</sequence>
<organism evidence="3 4">
    <name type="scientific">Centaurea solstitialis</name>
    <name type="common">yellow star-thistle</name>
    <dbReference type="NCBI Taxonomy" id="347529"/>
    <lineage>
        <taxon>Eukaryota</taxon>
        <taxon>Viridiplantae</taxon>
        <taxon>Streptophyta</taxon>
        <taxon>Embryophyta</taxon>
        <taxon>Tracheophyta</taxon>
        <taxon>Spermatophyta</taxon>
        <taxon>Magnoliopsida</taxon>
        <taxon>eudicotyledons</taxon>
        <taxon>Gunneridae</taxon>
        <taxon>Pentapetalae</taxon>
        <taxon>asterids</taxon>
        <taxon>campanulids</taxon>
        <taxon>Asterales</taxon>
        <taxon>Asteraceae</taxon>
        <taxon>Carduoideae</taxon>
        <taxon>Cardueae</taxon>
        <taxon>Centaureinae</taxon>
        <taxon>Centaurea</taxon>
    </lineage>
</organism>
<dbReference type="SUPFAM" id="SSF56672">
    <property type="entry name" value="DNA/RNA polymerases"/>
    <property type="match status" value="1"/>
</dbReference>
<name>A0AA38U410_9ASTR</name>
<accession>A0AA38U410</accession>
<feature type="region of interest" description="Disordered" evidence="1">
    <location>
        <begin position="390"/>
        <end position="467"/>
    </location>
</feature>
<dbReference type="CDD" id="cd09272">
    <property type="entry name" value="RNase_HI_RT_Ty1"/>
    <property type="match status" value="1"/>
</dbReference>
<evidence type="ECO:0000256" key="1">
    <source>
        <dbReference type="SAM" id="MobiDB-lite"/>
    </source>
</evidence>
<proteinExistence type="predicted"/>
<protein>
    <recommendedName>
        <fullName evidence="2">Integrase catalytic domain-containing protein</fullName>
    </recommendedName>
</protein>
<dbReference type="Proteomes" id="UP001172457">
    <property type="component" value="Chromosome 2"/>
</dbReference>
<dbReference type="InterPro" id="IPR013103">
    <property type="entry name" value="RVT_2"/>
</dbReference>
<feature type="compositionally biased region" description="Basic and acidic residues" evidence="1">
    <location>
        <begin position="454"/>
        <end position="466"/>
    </location>
</feature>
<dbReference type="PANTHER" id="PTHR33325:SF11">
    <property type="entry name" value="COLD SHOCK DOMAIN-CONTAINING PROTEIN 4-LIKE"/>
    <property type="match status" value="1"/>
</dbReference>
<dbReference type="Pfam" id="PF07727">
    <property type="entry name" value="RVT_2"/>
    <property type="match status" value="1"/>
</dbReference>
<dbReference type="GO" id="GO:0015074">
    <property type="term" value="P:DNA integration"/>
    <property type="evidence" value="ECO:0007669"/>
    <property type="project" value="InterPro"/>
</dbReference>
<feature type="domain" description="Integrase catalytic" evidence="2">
    <location>
        <begin position="175"/>
        <end position="271"/>
    </location>
</feature>
<dbReference type="GO" id="GO:0003676">
    <property type="term" value="F:nucleic acid binding"/>
    <property type="evidence" value="ECO:0007669"/>
    <property type="project" value="InterPro"/>
</dbReference>
<dbReference type="Gene3D" id="3.30.420.10">
    <property type="entry name" value="Ribonuclease H-like superfamily/Ribonuclease H"/>
    <property type="match status" value="1"/>
</dbReference>
<dbReference type="PROSITE" id="PS50994">
    <property type="entry name" value="INTEGRASE"/>
    <property type="match status" value="1"/>
</dbReference>
<evidence type="ECO:0000259" key="2">
    <source>
        <dbReference type="PROSITE" id="PS50994"/>
    </source>
</evidence>
<dbReference type="InterPro" id="IPR001584">
    <property type="entry name" value="Integrase_cat-core"/>
</dbReference>
<keyword evidence="4" id="KW-1185">Reference proteome</keyword>
<dbReference type="InterPro" id="IPR036397">
    <property type="entry name" value="RNaseH_sf"/>
</dbReference>
<gene>
    <name evidence="3" type="ORF">OSB04_007218</name>
</gene>
<dbReference type="PANTHER" id="PTHR33325">
    <property type="entry name" value="ZINC FINGER, CCHC-TYPE-RELATED"/>
    <property type="match status" value="1"/>
</dbReference>